<dbReference type="AlphaFoldDB" id="B8HQF5"/>
<dbReference type="SMART" id="SM00387">
    <property type="entry name" value="HATPase_c"/>
    <property type="match status" value="1"/>
</dbReference>
<keyword evidence="3" id="KW-0597">Phosphoprotein</keyword>
<dbReference type="GO" id="GO:0000160">
    <property type="term" value="P:phosphorelay signal transduction system"/>
    <property type="evidence" value="ECO:0007669"/>
    <property type="project" value="UniProtKB-KW"/>
</dbReference>
<evidence type="ECO:0000256" key="3">
    <source>
        <dbReference type="ARBA" id="ARBA00022553"/>
    </source>
</evidence>
<accession>B8HQF5</accession>
<dbReference type="KEGG" id="cyn:Cyan7425_1575"/>
<sequence length="684" mass="75707">MHFKFSPDILSRLGEQLIPNPDQGIMELVKNSYDADATECTVKLINTEAIGGSLVVSDNGIGMDLNAISDGWLVIGRSKKAARLPTALGRLPVGDKGLGRLAALRQGSHVTLKTRPADDPGIEYSLSINWEDFAQAEVIEDVALNIEKGETKQPQGTDTFVQDLRFKLGKREVQRLARELLLLADPFDSETGFRPKLVAPGFAELEKRVQEAYFDDAEYRLSASLDAYGKAEAKLMDWKGDILFSADLQHSEQRPYQTVAATLEVWIFGLSSQTFSRRERAASVGEIRDWLSIVGGVHLYHRGLRVKPYGDPGNDWLNINLERAKAAEERPSTNTVIGRVVADDPDDILIQKTDRLGFIENKEFSELRQFAIDAFDWMAKVRLKETEKKRDQSKRDINHAVTEAKSKVEETISALEIPQASRTQVLKLIQNYEKVKERETQSLREDVLLYRSLATAGTTAAVFAHESGKPVTLIERAARRIETQGKKILGEQYIKTFDSPVGMLYKAANSLKSFAKFPLHLLKRAKRRSSTVDVHAVIDGVISLFQPFLGEARVDVKTALTDGSPLVRGSIALLEAILVNLMTNAINAFNTKNAPCEKRQIMICTELTGTHLELRFLDNGLGIKGLELDEIWLPGRTNTPGGTGLGLTIVKDSVADLGGEIWAIANGELGGAEFMVKLPLMESV</sequence>
<dbReference type="Pfam" id="PF02518">
    <property type="entry name" value="HATPase_c"/>
    <property type="match status" value="1"/>
</dbReference>
<protein>
    <recommendedName>
        <fullName evidence="2">histidine kinase</fullName>
        <ecNumber evidence="2">2.7.13.3</ecNumber>
    </recommendedName>
</protein>
<organism evidence="10">
    <name type="scientific">Cyanothece sp. (strain PCC 7425 / ATCC 29141)</name>
    <dbReference type="NCBI Taxonomy" id="395961"/>
    <lineage>
        <taxon>Bacteria</taxon>
        <taxon>Bacillati</taxon>
        <taxon>Cyanobacteriota</taxon>
        <taxon>Cyanophyceae</taxon>
        <taxon>Gomontiellales</taxon>
        <taxon>Cyanothecaceae</taxon>
        <taxon>Cyanothece</taxon>
    </lineage>
</organism>
<dbReference type="eggNOG" id="COG4191">
    <property type="taxonomic scope" value="Bacteria"/>
</dbReference>
<dbReference type="STRING" id="395961.Cyan7425_1575"/>
<evidence type="ECO:0000256" key="6">
    <source>
        <dbReference type="ARBA" id="ARBA00022777"/>
    </source>
</evidence>
<keyword evidence="4" id="KW-0808">Transferase</keyword>
<dbReference type="InterPro" id="IPR003594">
    <property type="entry name" value="HATPase_dom"/>
</dbReference>
<name>B8HQF5_CYAP4</name>
<keyword evidence="6 10" id="KW-0418">Kinase</keyword>
<evidence type="ECO:0000259" key="9">
    <source>
        <dbReference type="PROSITE" id="PS50109"/>
    </source>
</evidence>
<dbReference type="SUPFAM" id="SSF55874">
    <property type="entry name" value="ATPase domain of HSP90 chaperone/DNA topoisomerase II/histidine kinase"/>
    <property type="match status" value="2"/>
</dbReference>
<dbReference type="PROSITE" id="PS50109">
    <property type="entry name" value="HIS_KIN"/>
    <property type="match status" value="1"/>
</dbReference>
<gene>
    <name evidence="10" type="ordered locus">Cyan7425_1575</name>
</gene>
<dbReference type="InterPro" id="IPR036890">
    <property type="entry name" value="HATPase_C_sf"/>
</dbReference>
<evidence type="ECO:0000313" key="10">
    <source>
        <dbReference type="EMBL" id="ACL43945.1"/>
    </source>
</evidence>
<dbReference type="GO" id="GO:0004673">
    <property type="term" value="F:protein histidine kinase activity"/>
    <property type="evidence" value="ECO:0007669"/>
    <property type="project" value="UniProtKB-EC"/>
</dbReference>
<dbReference type="PANTHER" id="PTHR43065:SF10">
    <property type="entry name" value="PEROXIDE STRESS-ACTIVATED HISTIDINE KINASE MAK3"/>
    <property type="match status" value="1"/>
</dbReference>
<keyword evidence="5" id="KW-0547">Nucleotide-binding</keyword>
<dbReference type="EC" id="2.7.13.3" evidence="2"/>
<keyword evidence="7" id="KW-0067">ATP-binding</keyword>
<evidence type="ECO:0000256" key="7">
    <source>
        <dbReference type="ARBA" id="ARBA00022840"/>
    </source>
</evidence>
<feature type="domain" description="Histidine kinase" evidence="9">
    <location>
        <begin position="462"/>
        <end position="682"/>
    </location>
</feature>
<dbReference type="HOGENOM" id="CLU_012281_1_0_3"/>
<dbReference type="Pfam" id="PF13589">
    <property type="entry name" value="HATPase_c_3"/>
    <property type="match status" value="1"/>
</dbReference>
<dbReference type="Gene3D" id="3.30.565.10">
    <property type="entry name" value="Histidine kinase-like ATPase, C-terminal domain"/>
    <property type="match status" value="2"/>
</dbReference>
<proteinExistence type="predicted"/>
<evidence type="ECO:0000256" key="1">
    <source>
        <dbReference type="ARBA" id="ARBA00000085"/>
    </source>
</evidence>
<evidence type="ECO:0000256" key="2">
    <source>
        <dbReference type="ARBA" id="ARBA00012438"/>
    </source>
</evidence>
<comment type="catalytic activity">
    <reaction evidence="1">
        <text>ATP + protein L-histidine = ADP + protein N-phospho-L-histidine.</text>
        <dbReference type="EC" id="2.7.13.3"/>
    </reaction>
</comment>
<dbReference type="PANTHER" id="PTHR43065">
    <property type="entry name" value="SENSOR HISTIDINE KINASE"/>
    <property type="match status" value="1"/>
</dbReference>
<dbReference type="EMBL" id="CP001344">
    <property type="protein sequence ID" value="ACL43945.1"/>
    <property type="molecule type" value="Genomic_DNA"/>
</dbReference>
<evidence type="ECO:0000256" key="5">
    <source>
        <dbReference type="ARBA" id="ARBA00022741"/>
    </source>
</evidence>
<evidence type="ECO:0000256" key="4">
    <source>
        <dbReference type="ARBA" id="ARBA00022679"/>
    </source>
</evidence>
<keyword evidence="8" id="KW-0902">Two-component regulatory system</keyword>
<dbReference type="OrthoDB" id="9816482at2"/>
<dbReference type="PRINTS" id="PR00344">
    <property type="entry name" value="BCTRLSENSOR"/>
</dbReference>
<evidence type="ECO:0000256" key="8">
    <source>
        <dbReference type="ARBA" id="ARBA00023012"/>
    </source>
</evidence>
<reference evidence="10" key="1">
    <citation type="submission" date="2009-01" db="EMBL/GenBank/DDBJ databases">
        <title>Complete sequence of chromosome Cyanothece sp. PCC 7425.</title>
        <authorList>
            <consortium name="US DOE Joint Genome Institute"/>
            <person name="Lucas S."/>
            <person name="Copeland A."/>
            <person name="Lapidus A."/>
            <person name="Glavina del Rio T."/>
            <person name="Dalin E."/>
            <person name="Tice H."/>
            <person name="Bruce D."/>
            <person name="Goodwin L."/>
            <person name="Pitluck S."/>
            <person name="Sims D."/>
            <person name="Meineke L."/>
            <person name="Brettin T."/>
            <person name="Detter J.C."/>
            <person name="Han C."/>
            <person name="Larimer F."/>
            <person name="Land M."/>
            <person name="Hauser L."/>
            <person name="Kyrpides N."/>
            <person name="Ovchinnikova G."/>
            <person name="Liberton M."/>
            <person name="Stoeckel J."/>
            <person name="Banerjee A."/>
            <person name="Singh A."/>
            <person name="Page L."/>
            <person name="Sato H."/>
            <person name="Zhao L."/>
            <person name="Sherman L."/>
            <person name="Pakrasi H."/>
            <person name="Richardson P."/>
        </authorList>
    </citation>
    <scope>NUCLEOTIDE SEQUENCE</scope>
    <source>
        <strain evidence="10">PCC 7425</strain>
    </source>
</reference>
<dbReference type="GO" id="GO:0005524">
    <property type="term" value="F:ATP binding"/>
    <property type="evidence" value="ECO:0007669"/>
    <property type="project" value="UniProtKB-KW"/>
</dbReference>
<dbReference type="InterPro" id="IPR005467">
    <property type="entry name" value="His_kinase_dom"/>
</dbReference>
<dbReference type="InterPro" id="IPR004358">
    <property type="entry name" value="Sig_transdc_His_kin-like_C"/>
</dbReference>